<proteinExistence type="inferred from homology"/>
<feature type="domain" description="Major facilitator superfamily (MFS) profile" evidence="9">
    <location>
        <begin position="580"/>
        <end position="1042"/>
    </location>
</feature>
<feature type="transmembrane region" description="Helical" evidence="8">
    <location>
        <begin position="911"/>
        <end position="933"/>
    </location>
</feature>
<feature type="transmembrane region" description="Helical" evidence="8">
    <location>
        <begin position="687"/>
        <end position="705"/>
    </location>
</feature>
<dbReference type="InterPro" id="IPR005828">
    <property type="entry name" value="MFS_sugar_transport-like"/>
</dbReference>
<dbReference type="InterPro" id="IPR036259">
    <property type="entry name" value="MFS_trans_sf"/>
</dbReference>
<feature type="transmembrane region" description="Helical" evidence="8">
    <location>
        <begin position="881"/>
        <end position="902"/>
    </location>
</feature>
<comment type="similarity">
    <text evidence="2">Belongs to the major facilitator superfamily. Sugar transporter (TC 2.A.1.1) family.</text>
</comment>
<gene>
    <name evidence="10" type="ORF">AZE42_03258</name>
</gene>
<evidence type="ECO:0000313" key="10">
    <source>
        <dbReference type="EMBL" id="OJA11860.1"/>
    </source>
</evidence>
<keyword evidence="4 8" id="KW-0812">Transmembrane</keyword>
<dbReference type="NCBIfam" id="TIGR00879">
    <property type="entry name" value="SP"/>
    <property type="match status" value="1"/>
</dbReference>
<keyword evidence="11" id="KW-1185">Reference proteome</keyword>
<evidence type="ECO:0000313" key="11">
    <source>
        <dbReference type="Proteomes" id="UP000183567"/>
    </source>
</evidence>
<dbReference type="Proteomes" id="UP000183567">
    <property type="component" value="Unassembled WGS sequence"/>
</dbReference>
<dbReference type="PROSITE" id="PS50850">
    <property type="entry name" value="MFS"/>
    <property type="match status" value="1"/>
</dbReference>
<comment type="subcellular location">
    <subcellularLocation>
        <location evidence="1">Membrane</location>
        <topology evidence="1">Multi-pass membrane protein</topology>
    </subcellularLocation>
</comment>
<feature type="transmembrane region" description="Helical" evidence="8">
    <location>
        <begin position="1015"/>
        <end position="1036"/>
    </location>
</feature>
<dbReference type="PANTHER" id="PTHR48022:SF91">
    <property type="entry name" value="MAJOR FACILITATOR SUPERFAMILY (MFS) PROFILE DOMAIN-CONTAINING PROTEIN-RELATED"/>
    <property type="match status" value="1"/>
</dbReference>
<dbReference type="EMBL" id="LVVM01004895">
    <property type="protein sequence ID" value="OJA11860.1"/>
    <property type="molecule type" value="Genomic_DNA"/>
</dbReference>
<organism evidence="10 11">
    <name type="scientific">Rhizopogon vesiculosus</name>
    <dbReference type="NCBI Taxonomy" id="180088"/>
    <lineage>
        <taxon>Eukaryota</taxon>
        <taxon>Fungi</taxon>
        <taxon>Dikarya</taxon>
        <taxon>Basidiomycota</taxon>
        <taxon>Agaricomycotina</taxon>
        <taxon>Agaricomycetes</taxon>
        <taxon>Agaricomycetidae</taxon>
        <taxon>Boletales</taxon>
        <taxon>Suillineae</taxon>
        <taxon>Rhizopogonaceae</taxon>
        <taxon>Rhizopogon</taxon>
    </lineage>
</organism>
<accession>A0A1J8QJC8</accession>
<dbReference type="InterPro" id="IPR020846">
    <property type="entry name" value="MFS_dom"/>
</dbReference>
<dbReference type="PROSITE" id="PS00216">
    <property type="entry name" value="SUGAR_TRANSPORT_1"/>
    <property type="match status" value="1"/>
</dbReference>
<feature type="transmembrane region" description="Helical" evidence="8">
    <location>
        <begin position="989"/>
        <end position="1009"/>
    </location>
</feature>
<dbReference type="PANTHER" id="PTHR48022">
    <property type="entry name" value="PLASTIDIC GLUCOSE TRANSPORTER 4"/>
    <property type="match status" value="1"/>
</dbReference>
<feature type="transmembrane region" description="Helical" evidence="8">
    <location>
        <begin position="629"/>
        <end position="647"/>
    </location>
</feature>
<feature type="transmembrane region" description="Helical" evidence="8">
    <location>
        <begin position="590"/>
        <end position="608"/>
    </location>
</feature>
<dbReference type="CDD" id="cd17356">
    <property type="entry name" value="MFS_HXT"/>
    <property type="match status" value="1"/>
</dbReference>
<evidence type="ECO:0000256" key="6">
    <source>
        <dbReference type="ARBA" id="ARBA00023136"/>
    </source>
</evidence>
<dbReference type="Gene3D" id="1.20.1250.20">
    <property type="entry name" value="MFS general substrate transporter like domains"/>
    <property type="match status" value="1"/>
</dbReference>
<keyword evidence="5 8" id="KW-1133">Transmembrane helix</keyword>
<evidence type="ECO:0000256" key="5">
    <source>
        <dbReference type="ARBA" id="ARBA00022989"/>
    </source>
</evidence>
<dbReference type="InterPro" id="IPR007255">
    <property type="entry name" value="COG8"/>
</dbReference>
<name>A0A1J8QJC8_9AGAM</name>
<feature type="transmembrane region" description="Helical" evidence="8">
    <location>
        <begin position="746"/>
        <end position="768"/>
    </location>
</feature>
<dbReference type="Pfam" id="PF04124">
    <property type="entry name" value="Dor1"/>
    <property type="match status" value="2"/>
</dbReference>
<reference evidence="10 11" key="1">
    <citation type="submission" date="2016-03" db="EMBL/GenBank/DDBJ databases">
        <title>Comparative genomics of the ectomycorrhizal sister species Rhizopogon vinicolor and Rhizopogon vesiculosus (Basidiomycota: Boletales) reveals a divergence of the mating type B locus.</title>
        <authorList>
            <person name="Mujic A.B."/>
            <person name="Kuo A."/>
            <person name="Tritt A."/>
            <person name="Lipzen A."/>
            <person name="Chen C."/>
            <person name="Johnson J."/>
            <person name="Sharma A."/>
            <person name="Barry K."/>
            <person name="Grigoriev I.V."/>
            <person name="Spatafora J.W."/>
        </authorList>
    </citation>
    <scope>NUCLEOTIDE SEQUENCE [LARGE SCALE GENOMIC DNA]</scope>
    <source>
        <strain evidence="10 11">AM-OR11-056</strain>
    </source>
</reference>
<keyword evidence="6 8" id="KW-0472">Membrane</keyword>
<protein>
    <recommendedName>
        <fullName evidence="9">Major facilitator superfamily (MFS) profile domain-containing protein</fullName>
    </recommendedName>
</protein>
<evidence type="ECO:0000256" key="4">
    <source>
        <dbReference type="ARBA" id="ARBA00022692"/>
    </source>
</evidence>
<dbReference type="InterPro" id="IPR050360">
    <property type="entry name" value="MFS_Sugar_Transporters"/>
</dbReference>
<dbReference type="PROSITE" id="PS00217">
    <property type="entry name" value="SUGAR_TRANSPORT_2"/>
    <property type="match status" value="1"/>
</dbReference>
<evidence type="ECO:0000256" key="3">
    <source>
        <dbReference type="ARBA" id="ARBA00022448"/>
    </source>
</evidence>
<dbReference type="InterPro" id="IPR003663">
    <property type="entry name" value="Sugar/inositol_transpt"/>
</dbReference>
<feature type="transmembrane region" description="Helical" evidence="8">
    <location>
        <begin position="953"/>
        <end position="977"/>
    </location>
</feature>
<evidence type="ECO:0000256" key="2">
    <source>
        <dbReference type="ARBA" id="ARBA00010992"/>
    </source>
</evidence>
<comment type="caution">
    <text evidence="10">The sequence shown here is derived from an EMBL/GenBank/DDBJ whole genome shotgun (WGS) entry which is preliminary data.</text>
</comment>
<evidence type="ECO:0000256" key="8">
    <source>
        <dbReference type="SAM" id="Phobius"/>
    </source>
</evidence>
<evidence type="ECO:0000256" key="7">
    <source>
        <dbReference type="ARBA" id="ARBA00049119"/>
    </source>
</evidence>
<dbReference type="STRING" id="180088.A0A1J8QJC8"/>
<feature type="transmembrane region" description="Helical" evidence="8">
    <location>
        <begin position="659"/>
        <end position="680"/>
    </location>
</feature>
<dbReference type="AlphaFoldDB" id="A0A1J8QJC8"/>
<sequence length="1088" mass="118387">MTTVVELSSLSDVLSGSPLASSSINLGFLADLPSNALSDLLSTPTTLTTQSHTLTSSLTALTHTSYPTFLSLHHTSTALLNSLSSFDTSLNSLIDSALPALDDAARVFREKTGPEVIEGRQKARLVLEQHDKLRDLLDVPVLIDTCVRNGLYAEALSLAAHASSALSSLVAQTRKGLSGDQEASQGLPLQLADSLQAEIASSLHSMQLILLNTLYEPARKLPAFWKAVQFLRRMKAMHEDELALVFISARIGCLRDNLDGIERDAGIPSDAGRAEFKFPTGSTVEEREQEIDREADDVARFLKKSIDIWREGAYDLVTQYTTIFLDSSHAGARIAPPAGQDASVSSYTIRQTLPSTLLALLLPTLQSYLDRAYPHLAPLATQLTYCSSALARAGMEFRALLSPLISQSVVSGFARDIRLGVEYEWSGFLGKHITSRSKPSAPSNWLVATPSSLPAFKMLALSSSNAPHSPPQVLTAFPPLAKILNVYIRALNRLRMLAPVDALSGIVDGAEASLANVGSGLLQYARDWRGGDAKEIQILQAAGAAYTRVLVPWLQRAIVEGVFGASLEDRQSAADRAGDPDAGEDGKRFLFGYDMGVISGCLIMPDFIRRFGQEGTDGQYYLSSSRQSIIVSLLSAGTFCGAIAQAFTSDRLGRRGSILFWSAIFTCGVAIQTGTTYSLVQLVIGRFIAGLGVGSLSAIVPLYNGETAPKAIRGTILVIYQVQIISGIFLSYLLELGSHRINNSASWRIPIGLQMVWGIILLSGMFFLPESPRHLLGTGRADEARKVVAELNSVPEDSALVIGIVEELDFAIRAENEGGKATWLECFSTRNALWRRTINGMMLQFIQQLNGQNFYYYYGDTFFQSAGAGQVLKLPASLSPYIIQTVLGAVSVAGTLPALYFIEAWGRRKSLLLGASLQAVCAIIVALVGHFTLAPSGTPISSLTARNKSGGDVVIAFAVLQVFIYGTTWGPTPWVYLGESFPLRVRPKSIALGSATNWFWNFMLSFFSPRIVDQIGPMIMLVFFCMLVFGYIYVYFAIPETKGLTLEEVDEMYRSGVQPWRSVGWRPSEKHYHHEVHEKRESDSVKGA</sequence>
<dbReference type="Pfam" id="PF00083">
    <property type="entry name" value="Sugar_tr"/>
    <property type="match status" value="1"/>
</dbReference>
<dbReference type="GO" id="GO:0005351">
    <property type="term" value="F:carbohydrate:proton symporter activity"/>
    <property type="evidence" value="ECO:0007669"/>
    <property type="project" value="TreeGrafter"/>
</dbReference>
<evidence type="ECO:0000259" key="9">
    <source>
        <dbReference type="PROSITE" id="PS50850"/>
    </source>
</evidence>
<dbReference type="GO" id="GO:0016020">
    <property type="term" value="C:membrane"/>
    <property type="evidence" value="ECO:0007669"/>
    <property type="project" value="UniProtKB-SubCell"/>
</dbReference>
<comment type="catalytic activity">
    <reaction evidence="7">
        <text>myo-inositol(out) + H(+)(out) = myo-inositol(in) + H(+)(in)</text>
        <dbReference type="Rhea" id="RHEA:60364"/>
        <dbReference type="ChEBI" id="CHEBI:15378"/>
        <dbReference type="ChEBI" id="CHEBI:17268"/>
    </reaction>
</comment>
<dbReference type="InterPro" id="IPR005829">
    <property type="entry name" value="Sugar_transporter_CS"/>
</dbReference>
<feature type="transmembrane region" description="Helical" evidence="8">
    <location>
        <begin position="711"/>
        <end position="734"/>
    </location>
</feature>
<keyword evidence="3" id="KW-0813">Transport</keyword>
<evidence type="ECO:0000256" key="1">
    <source>
        <dbReference type="ARBA" id="ARBA00004141"/>
    </source>
</evidence>
<dbReference type="GO" id="GO:0017119">
    <property type="term" value="C:Golgi transport complex"/>
    <property type="evidence" value="ECO:0007669"/>
    <property type="project" value="InterPro"/>
</dbReference>
<dbReference type="PRINTS" id="PR00171">
    <property type="entry name" value="SUGRTRNSPORT"/>
</dbReference>
<dbReference type="SUPFAM" id="SSF103473">
    <property type="entry name" value="MFS general substrate transporter"/>
    <property type="match status" value="1"/>
</dbReference>
<dbReference type="OrthoDB" id="2241241at2759"/>